<dbReference type="GO" id="GO:0005634">
    <property type="term" value="C:nucleus"/>
    <property type="evidence" value="ECO:0007669"/>
    <property type="project" value="UniProtKB-SubCell"/>
</dbReference>
<dbReference type="OrthoDB" id="6066510at2759"/>
<feature type="compositionally biased region" description="Polar residues" evidence="8">
    <location>
        <begin position="624"/>
        <end position="636"/>
    </location>
</feature>
<evidence type="ECO:0000256" key="6">
    <source>
        <dbReference type="ARBA" id="ARBA00023242"/>
    </source>
</evidence>
<dbReference type="InterPro" id="IPR050527">
    <property type="entry name" value="Snail/Krueppel_Znf"/>
</dbReference>
<feature type="region of interest" description="Disordered" evidence="8">
    <location>
        <begin position="101"/>
        <end position="120"/>
    </location>
</feature>
<evidence type="ECO:0000256" key="2">
    <source>
        <dbReference type="ARBA" id="ARBA00022723"/>
    </source>
</evidence>
<dbReference type="InterPro" id="IPR013087">
    <property type="entry name" value="Znf_C2H2_type"/>
</dbReference>
<keyword evidence="3" id="KW-0677">Repeat</keyword>
<dbReference type="InterPro" id="IPR036236">
    <property type="entry name" value="Znf_C2H2_sf"/>
</dbReference>
<keyword evidence="6" id="KW-0539">Nucleus</keyword>
<feature type="domain" description="C2H2-type" evidence="9">
    <location>
        <begin position="347"/>
        <end position="375"/>
    </location>
</feature>
<feature type="domain" description="C2H2-type" evidence="9">
    <location>
        <begin position="318"/>
        <end position="345"/>
    </location>
</feature>
<evidence type="ECO:0000256" key="1">
    <source>
        <dbReference type="ARBA" id="ARBA00004123"/>
    </source>
</evidence>
<dbReference type="PANTHER" id="PTHR24388">
    <property type="entry name" value="ZINC FINGER PROTEIN"/>
    <property type="match status" value="1"/>
</dbReference>
<keyword evidence="4 7" id="KW-0863">Zinc-finger</keyword>
<keyword evidence="10" id="KW-1185">Reference proteome</keyword>
<evidence type="ECO:0000259" key="9">
    <source>
        <dbReference type="PROSITE" id="PS50157"/>
    </source>
</evidence>
<feature type="domain" description="C2H2-type" evidence="9">
    <location>
        <begin position="406"/>
        <end position="432"/>
    </location>
</feature>
<evidence type="ECO:0000256" key="7">
    <source>
        <dbReference type="PROSITE-ProRule" id="PRU00042"/>
    </source>
</evidence>
<dbReference type="GO" id="GO:0008270">
    <property type="term" value="F:zinc ion binding"/>
    <property type="evidence" value="ECO:0007669"/>
    <property type="project" value="UniProtKB-KW"/>
</dbReference>
<name>A0A8B8EMK9_CRAVI</name>
<feature type="region of interest" description="Disordered" evidence="8">
    <location>
        <begin position="656"/>
        <end position="690"/>
    </location>
</feature>
<dbReference type="PANTHER" id="PTHR24388:SF54">
    <property type="entry name" value="PROTEIN ESCARGOT"/>
    <property type="match status" value="1"/>
</dbReference>
<organism evidence="10 11">
    <name type="scientific">Crassostrea virginica</name>
    <name type="common">Eastern oyster</name>
    <dbReference type="NCBI Taxonomy" id="6565"/>
    <lineage>
        <taxon>Eukaryota</taxon>
        <taxon>Metazoa</taxon>
        <taxon>Spiralia</taxon>
        <taxon>Lophotrochozoa</taxon>
        <taxon>Mollusca</taxon>
        <taxon>Bivalvia</taxon>
        <taxon>Autobranchia</taxon>
        <taxon>Pteriomorphia</taxon>
        <taxon>Ostreida</taxon>
        <taxon>Ostreoidea</taxon>
        <taxon>Ostreidae</taxon>
        <taxon>Crassostrea</taxon>
    </lineage>
</organism>
<dbReference type="GeneID" id="111135401"/>
<keyword evidence="2" id="KW-0479">Metal-binding</keyword>
<dbReference type="PROSITE" id="PS00028">
    <property type="entry name" value="ZINC_FINGER_C2H2_1"/>
    <property type="match status" value="7"/>
</dbReference>
<dbReference type="PROSITE" id="PS50157">
    <property type="entry name" value="ZINC_FINGER_C2H2_2"/>
    <property type="match status" value="7"/>
</dbReference>
<gene>
    <name evidence="11" type="primary">LOC111135401</name>
</gene>
<dbReference type="Proteomes" id="UP000694844">
    <property type="component" value="Chromosome 5"/>
</dbReference>
<sequence length="706" mass="80389">MMDADGFDISLPKHFLTKVMNSELGNKIIQWSCLFNSHLCTMETKYQRTEDKETMLCLSIRPSGSKPGRSVNDSKTLKITISNIEENDQMQCQLSPGIQIHNTGIKRKRGRPRKSEPRERTKAILPEINGRRYSLRGVKIADSIMNAEKGIECETVSSLEADGVNMDSSLCGVVTVDFSHLECEDNLEADLQKTAMEISNENEIGIHPQEVSDNTVYHPSGFDQRKIISDKLETEESNDDLDQFNEGGEDSLESSNKANYCHKCKKAYKNFQTLKNHIKYVHKTYGQKNHCKLCPAKFKHLSVLKQHVDEIHHKKISFTCEVCKKEFARRNQYNRHMLCHQDESRHLKCPHCEKGFSFKYNLTRHIELIHKPSTESFHCSYCGKGFNLKAAMVSHVQQVHFNIYPFQCSIENCKMGFSRQKQLVEHMQQSHSDVAFQPPQYTRGRYKYGRTEEDLFFCSHCRVSFCYKAKLVEHMHFAHNDAFPYVCMECSQGFVEKSYLLHHLKYAHNHTIDNKSIEETDTEDEDHPDGKSNYKIIMVDETGEVLQICQPINKETSAALEVPGKLTDTEETVTLSYSMTSEDQERTTQLIIQPGSDTTGITPQEIANLLLSGGQTIINQDNVKESTGSSDAANSTGREEGMTDSEGLVVQLNHVSSDDSQTCSNSSHEKQDKADINPGIEQDTEFNNMDTDSIQTRQFSSLNTFI</sequence>
<feature type="domain" description="C2H2-type" evidence="9">
    <location>
        <begin position="259"/>
        <end position="282"/>
    </location>
</feature>
<protein>
    <submittedName>
        <fullName evidence="11">Zinc finger protein 445-like</fullName>
    </submittedName>
</protein>
<dbReference type="RefSeq" id="XP_022341139.1">
    <property type="nucleotide sequence ID" value="XM_022485431.1"/>
</dbReference>
<proteinExistence type="predicted"/>
<dbReference type="SMART" id="SM00355">
    <property type="entry name" value="ZnF_C2H2"/>
    <property type="match status" value="8"/>
</dbReference>
<feature type="region of interest" description="Disordered" evidence="8">
    <location>
        <begin position="624"/>
        <end position="643"/>
    </location>
</feature>
<dbReference type="GO" id="GO:0000981">
    <property type="term" value="F:DNA-binding transcription factor activity, RNA polymerase II-specific"/>
    <property type="evidence" value="ECO:0007669"/>
    <property type="project" value="TreeGrafter"/>
</dbReference>
<comment type="subcellular location">
    <subcellularLocation>
        <location evidence="1">Nucleus</location>
    </subcellularLocation>
</comment>
<feature type="domain" description="C2H2-type" evidence="9">
    <location>
        <begin position="485"/>
        <end position="515"/>
    </location>
</feature>
<keyword evidence="5" id="KW-0862">Zinc</keyword>
<evidence type="ECO:0000313" key="10">
    <source>
        <dbReference type="Proteomes" id="UP000694844"/>
    </source>
</evidence>
<dbReference type="AlphaFoldDB" id="A0A8B8EMK9"/>
<evidence type="ECO:0000256" key="4">
    <source>
        <dbReference type="ARBA" id="ARBA00022771"/>
    </source>
</evidence>
<evidence type="ECO:0000256" key="5">
    <source>
        <dbReference type="ARBA" id="ARBA00022833"/>
    </source>
</evidence>
<dbReference type="Gene3D" id="3.30.160.60">
    <property type="entry name" value="Classic Zinc Finger"/>
    <property type="match status" value="4"/>
</dbReference>
<evidence type="ECO:0000313" key="11">
    <source>
        <dbReference type="RefSeq" id="XP_022341139.1"/>
    </source>
</evidence>
<evidence type="ECO:0000256" key="3">
    <source>
        <dbReference type="ARBA" id="ARBA00022737"/>
    </source>
</evidence>
<feature type="domain" description="C2H2-type" evidence="9">
    <location>
        <begin position="456"/>
        <end position="484"/>
    </location>
</feature>
<feature type="domain" description="C2H2-type" evidence="9">
    <location>
        <begin position="377"/>
        <end position="405"/>
    </location>
</feature>
<accession>A0A8B8EMK9</accession>
<dbReference type="SUPFAM" id="SSF57667">
    <property type="entry name" value="beta-beta-alpha zinc fingers"/>
    <property type="match status" value="3"/>
</dbReference>
<dbReference type="Pfam" id="PF00096">
    <property type="entry name" value="zf-C2H2"/>
    <property type="match status" value="1"/>
</dbReference>
<dbReference type="KEGG" id="cvn:111135401"/>
<evidence type="ECO:0000256" key="8">
    <source>
        <dbReference type="SAM" id="MobiDB-lite"/>
    </source>
</evidence>
<reference evidence="11" key="1">
    <citation type="submission" date="2025-08" db="UniProtKB">
        <authorList>
            <consortium name="RefSeq"/>
        </authorList>
    </citation>
    <scope>IDENTIFICATION</scope>
    <source>
        <tissue evidence="11">Whole sample</tissue>
    </source>
</reference>
<dbReference type="GO" id="GO:0000978">
    <property type="term" value="F:RNA polymerase II cis-regulatory region sequence-specific DNA binding"/>
    <property type="evidence" value="ECO:0007669"/>
    <property type="project" value="TreeGrafter"/>
</dbReference>